<evidence type="ECO:0000256" key="3">
    <source>
        <dbReference type="ARBA" id="ARBA00022801"/>
    </source>
</evidence>
<feature type="chain" id="PRO_5035893101" description="Peptidase S1 domain-containing protein" evidence="6">
    <location>
        <begin position="21"/>
        <end position="320"/>
    </location>
</feature>
<accession>A0A8S1DE33</accession>
<dbReference type="InterPro" id="IPR001254">
    <property type="entry name" value="Trypsin_dom"/>
</dbReference>
<keyword evidence="4" id="KW-0720">Serine protease</keyword>
<dbReference type="OrthoDB" id="6870465at2759"/>
<keyword evidence="5" id="KW-1015">Disulfide bond</keyword>
<keyword evidence="9" id="KW-1185">Reference proteome</keyword>
<comment type="similarity">
    <text evidence="1">Belongs to the peptidase S1 family.</text>
</comment>
<name>A0A8S1DE33_9INSE</name>
<organism evidence="8 9">
    <name type="scientific">Cloeon dipterum</name>
    <dbReference type="NCBI Taxonomy" id="197152"/>
    <lineage>
        <taxon>Eukaryota</taxon>
        <taxon>Metazoa</taxon>
        <taxon>Ecdysozoa</taxon>
        <taxon>Arthropoda</taxon>
        <taxon>Hexapoda</taxon>
        <taxon>Insecta</taxon>
        <taxon>Pterygota</taxon>
        <taxon>Palaeoptera</taxon>
        <taxon>Ephemeroptera</taxon>
        <taxon>Pisciforma</taxon>
        <taxon>Baetidae</taxon>
        <taxon>Cloeon</taxon>
    </lineage>
</organism>
<dbReference type="PANTHER" id="PTHR24276:SF98">
    <property type="entry name" value="FI18310P1-RELATED"/>
    <property type="match status" value="1"/>
</dbReference>
<dbReference type="Pfam" id="PF00089">
    <property type="entry name" value="Trypsin"/>
    <property type="match status" value="1"/>
</dbReference>
<dbReference type="EMBL" id="CADEPI010000123">
    <property type="protein sequence ID" value="CAB3376083.1"/>
    <property type="molecule type" value="Genomic_DNA"/>
</dbReference>
<dbReference type="InterPro" id="IPR001314">
    <property type="entry name" value="Peptidase_S1A"/>
</dbReference>
<dbReference type="GO" id="GO:0006508">
    <property type="term" value="P:proteolysis"/>
    <property type="evidence" value="ECO:0007669"/>
    <property type="project" value="UniProtKB-KW"/>
</dbReference>
<gene>
    <name evidence="8" type="ORF">CLODIP_2_CD15702</name>
</gene>
<dbReference type="InterPro" id="IPR043504">
    <property type="entry name" value="Peptidase_S1_PA_chymotrypsin"/>
</dbReference>
<comment type="caution">
    <text evidence="8">The sequence shown here is derived from an EMBL/GenBank/DDBJ whole genome shotgun (WGS) entry which is preliminary data.</text>
</comment>
<proteinExistence type="inferred from homology"/>
<keyword evidence="3" id="KW-0378">Hydrolase</keyword>
<keyword evidence="2" id="KW-0645">Protease</keyword>
<feature type="domain" description="Peptidase S1" evidence="7">
    <location>
        <begin position="83"/>
        <end position="316"/>
    </location>
</feature>
<dbReference type="InterPro" id="IPR009003">
    <property type="entry name" value="Peptidase_S1_PA"/>
</dbReference>
<sequence>MRSCLAIVLLVLLAQASARATDESKNEAEAQFERPAIKEYTLEELLGEDNVTGIAALQAANEKRNKITEAGSATTVVKEGARILGGTTVTSGQHSYNVLVVTAPFSGNDITCGGALLTTQWAITAAQCVAGASSINVYAGAVDMPVAMGTKKAATATIHHDFVRNFAMNDIALLKTATPYTLSSTISTIRLSTASVASVENAQLRTFGFGPENNDAAIGDTLKYVDMSNLKKSTCLTLTADFYVAYPGNTGCLSTSVATKGWCFGDTGSPVVYTNDGDSTTKLYGINSQFLGCSSAYPSSFTLVRPYLAWIKATTKLTLT</sequence>
<feature type="signal peptide" evidence="6">
    <location>
        <begin position="1"/>
        <end position="20"/>
    </location>
</feature>
<reference evidence="8 9" key="1">
    <citation type="submission" date="2020-04" db="EMBL/GenBank/DDBJ databases">
        <authorList>
            <person name="Alioto T."/>
            <person name="Alioto T."/>
            <person name="Gomez Garrido J."/>
        </authorList>
    </citation>
    <scope>NUCLEOTIDE SEQUENCE [LARGE SCALE GENOMIC DNA]</scope>
</reference>
<evidence type="ECO:0000313" key="9">
    <source>
        <dbReference type="Proteomes" id="UP000494165"/>
    </source>
</evidence>
<dbReference type="PANTHER" id="PTHR24276">
    <property type="entry name" value="POLYSERASE-RELATED"/>
    <property type="match status" value="1"/>
</dbReference>
<dbReference type="PROSITE" id="PS50240">
    <property type="entry name" value="TRYPSIN_DOM"/>
    <property type="match status" value="1"/>
</dbReference>
<dbReference type="PRINTS" id="PR00722">
    <property type="entry name" value="CHYMOTRYPSIN"/>
</dbReference>
<dbReference type="Proteomes" id="UP000494165">
    <property type="component" value="Unassembled WGS sequence"/>
</dbReference>
<evidence type="ECO:0000313" key="8">
    <source>
        <dbReference type="EMBL" id="CAB3376083.1"/>
    </source>
</evidence>
<dbReference type="SUPFAM" id="SSF50494">
    <property type="entry name" value="Trypsin-like serine proteases"/>
    <property type="match status" value="1"/>
</dbReference>
<evidence type="ECO:0000259" key="7">
    <source>
        <dbReference type="PROSITE" id="PS50240"/>
    </source>
</evidence>
<dbReference type="CDD" id="cd00190">
    <property type="entry name" value="Tryp_SPc"/>
    <property type="match status" value="1"/>
</dbReference>
<evidence type="ECO:0000256" key="4">
    <source>
        <dbReference type="ARBA" id="ARBA00022825"/>
    </source>
</evidence>
<dbReference type="GO" id="GO:0004252">
    <property type="term" value="F:serine-type endopeptidase activity"/>
    <property type="evidence" value="ECO:0007669"/>
    <property type="project" value="InterPro"/>
</dbReference>
<evidence type="ECO:0000256" key="6">
    <source>
        <dbReference type="SAM" id="SignalP"/>
    </source>
</evidence>
<evidence type="ECO:0000256" key="1">
    <source>
        <dbReference type="ARBA" id="ARBA00007664"/>
    </source>
</evidence>
<protein>
    <recommendedName>
        <fullName evidence="7">Peptidase S1 domain-containing protein</fullName>
    </recommendedName>
</protein>
<evidence type="ECO:0000256" key="2">
    <source>
        <dbReference type="ARBA" id="ARBA00022670"/>
    </source>
</evidence>
<evidence type="ECO:0000256" key="5">
    <source>
        <dbReference type="ARBA" id="ARBA00023157"/>
    </source>
</evidence>
<dbReference type="AlphaFoldDB" id="A0A8S1DE33"/>
<dbReference type="Gene3D" id="2.40.10.10">
    <property type="entry name" value="Trypsin-like serine proteases"/>
    <property type="match status" value="1"/>
</dbReference>
<dbReference type="InterPro" id="IPR050430">
    <property type="entry name" value="Peptidase_S1"/>
</dbReference>
<dbReference type="SMART" id="SM00020">
    <property type="entry name" value="Tryp_SPc"/>
    <property type="match status" value="1"/>
</dbReference>
<keyword evidence="6" id="KW-0732">Signal</keyword>